<feature type="compositionally biased region" description="Basic and acidic residues" evidence="1">
    <location>
        <begin position="192"/>
        <end position="217"/>
    </location>
</feature>
<feature type="region of interest" description="Disordered" evidence="1">
    <location>
        <begin position="527"/>
        <end position="569"/>
    </location>
</feature>
<proteinExistence type="predicted"/>
<comment type="caution">
    <text evidence="2">The sequence shown here is derived from an EMBL/GenBank/DDBJ whole genome shotgun (WGS) entry which is preliminary data.</text>
</comment>
<dbReference type="EMBL" id="AZIM01002053">
    <property type="protein sequence ID" value="ETE64931.1"/>
    <property type="molecule type" value="Genomic_DNA"/>
</dbReference>
<evidence type="ECO:0000256" key="1">
    <source>
        <dbReference type="SAM" id="MobiDB-lite"/>
    </source>
</evidence>
<gene>
    <name evidence="2" type="primary">CYLC2</name>
    <name evidence="2" type="ORF">L345_09300</name>
</gene>
<feature type="region of interest" description="Disordered" evidence="1">
    <location>
        <begin position="1"/>
        <end position="281"/>
    </location>
</feature>
<feature type="compositionally biased region" description="Basic and acidic residues" evidence="1">
    <location>
        <begin position="165"/>
        <end position="177"/>
    </location>
</feature>
<dbReference type="GO" id="GO:0006334">
    <property type="term" value="P:nucleosome assembly"/>
    <property type="evidence" value="ECO:0007669"/>
    <property type="project" value="TreeGrafter"/>
</dbReference>
<dbReference type="GO" id="GO:0005634">
    <property type="term" value="C:nucleus"/>
    <property type="evidence" value="ECO:0007669"/>
    <property type="project" value="TreeGrafter"/>
</dbReference>
<protein>
    <submittedName>
        <fullName evidence="2">Cylicin-2</fullName>
    </submittedName>
</protein>
<feature type="compositionally biased region" description="Basic and acidic residues" evidence="1">
    <location>
        <begin position="223"/>
        <end position="278"/>
    </location>
</feature>
<dbReference type="PANTHER" id="PTHR15272">
    <property type="entry name" value="CHROMATIN ASSEMBLY FACTOR 1 SUBUNIT A CAF-1 SUBUNIT A"/>
    <property type="match status" value="1"/>
</dbReference>
<name>V8NSK1_OPHHA</name>
<dbReference type="AlphaFoldDB" id="V8NSK1"/>
<reference evidence="2 3" key="1">
    <citation type="journal article" date="2013" name="Proc. Natl. Acad. Sci. U.S.A.">
        <title>The king cobra genome reveals dynamic gene evolution and adaptation in the snake venom system.</title>
        <authorList>
            <person name="Vonk F.J."/>
            <person name="Casewell N.R."/>
            <person name="Henkel C.V."/>
            <person name="Heimberg A.M."/>
            <person name="Jansen H.J."/>
            <person name="McCleary R.J."/>
            <person name="Kerkkamp H.M."/>
            <person name="Vos R.A."/>
            <person name="Guerreiro I."/>
            <person name="Calvete J.J."/>
            <person name="Wuster W."/>
            <person name="Woods A.E."/>
            <person name="Logan J.M."/>
            <person name="Harrison R.A."/>
            <person name="Castoe T.A."/>
            <person name="de Koning A.P."/>
            <person name="Pollock D.D."/>
            <person name="Yandell M."/>
            <person name="Calderon D."/>
            <person name="Renjifo C."/>
            <person name="Currier R.B."/>
            <person name="Salgado D."/>
            <person name="Pla D."/>
            <person name="Sanz L."/>
            <person name="Hyder A.S."/>
            <person name="Ribeiro J.M."/>
            <person name="Arntzen J.W."/>
            <person name="van den Thillart G.E."/>
            <person name="Boetzer M."/>
            <person name="Pirovano W."/>
            <person name="Dirks R.P."/>
            <person name="Spaink H.P."/>
            <person name="Duboule D."/>
            <person name="McGlinn E."/>
            <person name="Kini R.M."/>
            <person name="Richardson M.K."/>
        </authorList>
    </citation>
    <scope>NUCLEOTIDE SEQUENCE</scope>
    <source>
        <tissue evidence="2">Blood</tissue>
    </source>
</reference>
<dbReference type="PANTHER" id="PTHR15272:SF0">
    <property type="entry name" value="CHROMATIN ASSEMBLY FACTOR 1 SUBUNIT A"/>
    <property type="match status" value="1"/>
</dbReference>
<accession>V8NSK1</accession>
<sequence>MVLGFLLKEGREGGKIRGRDEGGEGKEGRKEGKGGREGRGGGGRVERKTEEKEKKRKKKEGEEMERKESNEGREERKRDKEGKKEREGGRRRKEGKREEMREEGSKGRKEGREGGRDGWMEEGRKEYARTRKHTHMESHRLERIVKHGGESHTAHETPQKSSGDVMHRTESRGKKITDLVGRIRLKQLRIRRGSELKGGEKEKGRGRKEEEKKEKRSEKRKGGRTEGRGERKRRRDGEREEGRKTKGKEKKERERGKKGERKEGKKETKKGRKEEERGGGILKTPKMNLLLRLHNPPALLGVHLCDCNATTIGGKDGGHPWLSVCMTFSVPKEDTDGPRCWDQKHVNSWPSSWRPKTFINGTREMRNGNDGRMEHLCGASGPPIRDDKLQNPRNFPSKGAIIFRTKYGPFVVSKVGFVILSLFGRAWWEKVWGLTGSCGQILGIDAGHPNLRAALAQDGQLSPPVDTAACQGGMAVFEIHSKITVDFPAPPFSLDFGLHLEGETLRGLQKDLRVEGTALSELLRLTESPPSNRSELGKVCGEEEEKEEVEEEEDDSQEEEEVCGVLDAL</sequence>
<feature type="compositionally biased region" description="Basic and acidic residues" evidence="1">
    <location>
        <begin position="8"/>
        <end position="88"/>
    </location>
</feature>
<organism evidence="2 3">
    <name type="scientific">Ophiophagus hannah</name>
    <name type="common">King cobra</name>
    <name type="synonym">Naja hannah</name>
    <dbReference type="NCBI Taxonomy" id="8665"/>
    <lineage>
        <taxon>Eukaryota</taxon>
        <taxon>Metazoa</taxon>
        <taxon>Chordata</taxon>
        <taxon>Craniata</taxon>
        <taxon>Vertebrata</taxon>
        <taxon>Euteleostomi</taxon>
        <taxon>Lepidosauria</taxon>
        <taxon>Squamata</taxon>
        <taxon>Bifurcata</taxon>
        <taxon>Unidentata</taxon>
        <taxon>Episquamata</taxon>
        <taxon>Toxicofera</taxon>
        <taxon>Serpentes</taxon>
        <taxon>Colubroidea</taxon>
        <taxon>Elapidae</taxon>
        <taxon>Elapinae</taxon>
        <taxon>Ophiophagus</taxon>
    </lineage>
</organism>
<keyword evidence="3" id="KW-1185">Reference proteome</keyword>
<dbReference type="GO" id="GO:0033186">
    <property type="term" value="C:CAF-1 complex"/>
    <property type="evidence" value="ECO:0007669"/>
    <property type="project" value="TreeGrafter"/>
</dbReference>
<feature type="compositionally biased region" description="Basic and acidic residues" evidence="1">
    <location>
        <begin position="95"/>
        <end position="158"/>
    </location>
</feature>
<evidence type="ECO:0000313" key="3">
    <source>
        <dbReference type="Proteomes" id="UP000018936"/>
    </source>
</evidence>
<feature type="non-terminal residue" evidence="2">
    <location>
        <position position="1"/>
    </location>
</feature>
<dbReference type="Proteomes" id="UP000018936">
    <property type="component" value="Unassembled WGS sequence"/>
</dbReference>
<evidence type="ECO:0000313" key="2">
    <source>
        <dbReference type="EMBL" id="ETE64931.1"/>
    </source>
</evidence>
<feature type="compositionally biased region" description="Acidic residues" evidence="1">
    <location>
        <begin position="542"/>
        <end position="562"/>
    </location>
</feature>